<keyword evidence="9" id="KW-1185">Reference proteome</keyword>
<evidence type="ECO:0000313" key="9">
    <source>
        <dbReference type="Proteomes" id="UP000440578"/>
    </source>
</evidence>
<name>A0A6A4WAB9_AMPAM</name>
<evidence type="ECO:0000256" key="2">
    <source>
        <dbReference type="ARBA" id="ARBA00022679"/>
    </source>
</evidence>
<dbReference type="PROSITE" id="PS50011">
    <property type="entry name" value="PROTEIN_KINASE_DOM"/>
    <property type="match status" value="1"/>
</dbReference>
<dbReference type="SMART" id="SM00220">
    <property type="entry name" value="S_TKc"/>
    <property type="match status" value="1"/>
</dbReference>
<dbReference type="InterPro" id="IPR002110">
    <property type="entry name" value="Ankyrin_rpt"/>
</dbReference>
<feature type="repeat" description="ANK" evidence="6">
    <location>
        <begin position="313"/>
        <end position="345"/>
    </location>
</feature>
<dbReference type="PROSITE" id="PS50088">
    <property type="entry name" value="ANK_REPEAT"/>
    <property type="match status" value="3"/>
</dbReference>
<gene>
    <name evidence="8" type="primary">DAPK1_1</name>
    <name evidence="8" type="ORF">FJT64_025066</name>
</gene>
<dbReference type="Pfam" id="PF12796">
    <property type="entry name" value="Ank_2"/>
    <property type="match status" value="1"/>
</dbReference>
<dbReference type="GO" id="GO:0043065">
    <property type="term" value="P:positive regulation of apoptotic process"/>
    <property type="evidence" value="ECO:0007669"/>
    <property type="project" value="TreeGrafter"/>
</dbReference>
<dbReference type="InterPro" id="IPR000719">
    <property type="entry name" value="Prot_kinase_dom"/>
</dbReference>
<evidence type="ECO:0000256" key="1">
    <source>
        <dbReference type="ARBA" id="ARBA00022527"/>
    </source>
</evidence>
<dbReference type="Gene3D" id="1.25.40.20">
    <property type="entry name" value="Ankyrin repeat-containing domain"/>
    <property type="match status" value="1"/>
</dbReference>
<dbReference type="PRINTS" id="PR01415">
    <property type="entry name" value="ANKYRIN"/>
</dbReference>
<dbReference type="InterPro" id="IPR011009">
    <property type="entry name" value="Kinase-like_dom_sf"/>
</dbReference>
<dbReference type="SMART" id="SM00248">
    <property type="entry name" value="ANK"/>
    <property type="match status" value="4"/>
</dbReference>
<evidence type="ECO:0000313" key="8">
    <source>
        <dbReference type="EMBL" id="KAF0302923.1"/>
    </source>
</evidence>
<keyword evidence="2" id="KW-0808">Transferase</keyword>
<dbReference type="PROSITE" id="PS00108">
    <property type="entry name" value="PROTEIN_KINASE_ST"/>
    <property type="match status" value="1"/>
</dbReference>
<comment type="caution">
    <text evidence="8">The sequence shown here is derived from an EMBL/GenBank/DDBJ whole genome shotgun (WGS) entry which is preliminary data.</text>
</comment>
<keyword evidence="6" id="KW-0040">ANK repeat</keyword>
<keyword evidence="5" id="KW-0067">ATP-binding</keyword>
<feature type="domain" description="Protein kinase" evidence="7">
    <location>
        <begin position="1"/>
        <end position="196"/>
    </location>
</feature>
<dbReference type="OrthoDB" id="74764at2759"/>
<sequence>MRPSHAQGRHVKDCLCVRVRGGELFEFVTEKDHVSEAEAALFIKQILRGLEHMHSKRIAHLDLKPENVMLLSKNRPQLKLIDFGLSRRIEPGQELRNMLGTPEFVAPEIINYEPLGLACDMWAVGVITYILLSGASPFLGDSQQETYANIVACDYRFDEEYFSGTSEAAKDFIARLFVTDPRHRATVQDCLNHPWIHPPTKLQMTELHVNTVNIDNLKTYQARRRWKLSLRVITLCNRLSRSAKLRSRSQSLELLDEGAQMSAVSVSDLAVAAYQDESFVVSALFCAAEEGNVAGIKRLFSMAKIDPNVSNRQGETSVHVAAGVGQLEVVQALRSKGADLDRVDERGDSAAIWAARHGHPAVLSYLIAEGANVDCKNKHGESALHASVWHGFPLLSQLLIAAGADTDTVNQVR</sequence>
<evidence type="ECO:0000256" key="6">
    <source>
        <dbReference type="PROSITE-ProRule" id="PRU00023"/>
    </source>
</evidence>
<dbReference type="GO" id="GO:0005634">
    <property type="term" value="C:nucleus"/>
    <property type="evidence" value="ECO:0007669"/>
    <property type="project" value="TreeGrafter"/>
</dbReference>
<reference evidence="8 9" key="1">
    <citation type="submission" date="2019-07" db="EMBL/GenBank/DDBJ databases">
        <title>Draft genome assembly of a fouling barnacle, Amphibalanus amphitrite (Darwin, 1854): The first reference genome for Thecostraca.</title>
        <authorList>
            <person name="Kim W."/>
        </authorList>
    </citation>
    <scope>NUCLEOTIDE SEQUENCE [LARGE SCALE GENOMIC DNA]</scope>
    <source>
        <strain evidence="8">SNU_AA5</strain>
        <tissue evidence="8">Soma without cirri and trophi</tissue>
    </source>
</reference>
<evidence type="ECO:0000256" key="5">
    <source>
        <dbReference type="ARBA" id="ARBA00022840"/>
    </source>
</evidence>
<protein>
    <submittedName>
        <fullName evidence="8">Death-associated protein kinase 1</fullName>
    </submittedName>
</protein>
<organism evidence="8 9">
    <name type="scientific">Amphibalanus amphitrite</name>
    <name type="common">Striped barnacle</name>
    <name type="synonym">Balanus amphitrite</name>
    <dbReference type="NCBI Taxonomy" id="1232801"/>
    <lineage>
        <taxon>Eukaryota</taxon>
        <taxon>Metazoa</taxon>
        <taxon>Ecdysozoa</taxon>
        <taxon>Arthropoda</taxon>
        <taxon>Crustacea</taxon>
        <taxon>Multicrustacea</taxon>
        <taxon>Cirripedia</taxon>
        <taxon>Thoracica</taxon>
        <taxon>Thoracicalcarea</taxon>
        <taxon>Balanomorpha</taxon>
        <taxon>Balanoidea</taxon>
        <taxon>Balanidae</taxon>
        <taxon>Amphibalaninae</taxon>
        <taxon>Amphibalanus</taxon>
    </lineage>
</organism>
<dbReference type="Proteomes" id="UP000440578">
    <property type="component" value="Unassembled WGS sequence"/>
</dbReference>
<dbReference type="Gene3D" id="1.10.510.10">
    <property type="entry name" value="Transferase(Phosphotransferase) domain 1"/>
    <property type="match status" value="1"/>
</dbReference>
<keyword evidence="3" id="KW-0547">Nucleotide-binding</keyword>
<dbReference type="SUPFAM" id="SSF56112">
    <property type="entry name" value="Protein kinase-like (PK-like)"/>
    <property type="match status" value="1"/>
</dbReference>
<evidence type="ECO:0000259" key="7">
    <source>
        <dbReference type="PROSITE" id="PS50011"/>
    </source>
</evidence>
<dbReference type="EMBL" id="VIIS01001000">
    <property type="protein sequence ID" value="KAF0302923.1"/>
    <property type="molecule type" value="Genomic_DNA"/>
</dbReference>
<dbReference type="PANTHER" id="PTHR24342:SF14">
    <property type="entry name" value="DEATH-ASSOCIATED PROTEIN KINASE DAPK-1"/>
    <property type="match status" value="1"/>
</dbReference>
<dbReference type="SUPFAM" id="SSF48403">
    <property type="entry name" value="Ankyrin repeat"/>
    <property type="match status" value="1"/>
</dbReference>
<keyword evidence="1" id="KW-0723">Serine/threonine-protein kinase</keyword>
<dbReference type="InterPro" id="IPR008271">
    <property type="entry name" value="Ser/Thr_kinase_AS"/>
</dbReference>
<accession>A0A6A4WAB9</accession>
<dbReference type="GO" id="GO:0004674">
    <property type="term" value="F:protein serine/threonine kinase activity"/>
    <property type="evidence" value="ECO:0007669"/>
    <property type="project" value="UniProtKB-KW"/>
</dbReference>
<evidence type="ECO:0000256" key="3">
    <source>
        <dbReference type="ARBA" id="ARBA00022741"/>
    </source>
</evidence>
<feature type="repeat" description="ANK" evidence="6">
    <location>
        <begin position="346"/>
        <end position="378"/>
    </location>
</feature>
<dbReference type="PROSITE" id="PS50297">
    <property type="entry name" value="ANK_REP_REGION"/>
    <property type="match status" value="3"/>
</dbReference>
<feature type="repeat" description="ANK" evidence="6">
    <location>
        <begin position="379"/>
        <end position="411"/>
    </location>
</feature>
<dbReference type="Pfam" id="PF00069">
    <property type="entry name" value="Pkinase"/>
    <property type="match status" value="1"/>
</dbReference>
<dbReference type="PANTHER" id="PTHR24342">
    <property type="entry name" value="SERINE/THREONINE-PROTEIN KINASE 17"/>
    <property type="match status" value="1"/>
</dbReference>
<dbReference type="InterPro" id="IPR036770">
    <property type="entry name" value="Ankyrin_rpt-contain_sf"/>
</dbReference>
<evidence type="ECO:0000256" key="4">
    <source>
        <dbReference type="ARBA" id="ARBA00022777"/>
    </source>
</evidence>
<dbReference type="AlphaFoldDB" id="A0A6A4WAB9"/>
<proteinExistence type="predicted"/>
<dbReference type="GO" id="GO:0005524">
    <property type="term" value="F:ATP binding"/>
    <property type="evidence" value="ECO:0007669"/>
    <property type="project" value="UniProtKB-KW"/>
</dbReference>
<dbReference type="GO" id="GO:0035556">
    <property type="term" value="P:intracellular signal transduction"/>
    <property type="evidence" value="ECO:0007669"/>
    <property type="project" value="TreeGrafter"/>
</dbReference>
<keyword evidence="4 8" id="KW-0418">Kinase</keyword>